<dbReference type="Gene3D" id="2.40.50.140">
    <property type="entry name" value="Nucleic acid-binding proteins"/>
    <property type="match status" value="1"/>
</dbReference>
<dbReference type="InterPro" id="IPR000424">
    <property type="entry name" value="Primosome_PriB/ssb"/>
</dbReference>
<feature type="compositionally biased region" description="Low complexity" evidence="4">
    <location>
        <begin position="110"/>
        <end position="120"/>
    </location>
</feature>
<keyword evidence="2" id="KW-0235">DNA replication</keyword>
<evidence type="ECO:0000256" key="4">
    <source>
        <dbReference type="SAM" id="MobiDB-lite"/>
    </source>
</evidence>
<feature type="region of interest" description="Disordered" evidence="4">
    <location>
        <begin position="110"/>
        <end position="158"/>
    </location>
</feature>
<keyword evidence="2" id="KW-0233">DNA recombination</keyword>
<comment type="subunit">
    <text evidence="2">Homotetramer.</text>
</comment>
<dbReference type="Pfam" id="PF00436">
    <property type="entry name" value="SSB"/>
    <property type="match status" value="1"/>
</dbReference>
<name>A0ABS1CQJ8_9GAMM</name>
<dbReference type="InterPro" id="IPR011344">
    <property type="entry name" value="ssDNA-bd"/>
</dbReference>
<evidence type="ECO:0000256" key="1">
    <source>
        <dbReference type="ARBA" id="ARBA00023125"/>
    </source>
</evidence>
<dbReference type="EMBL" id="NRRV01000116">
    <property type="protein sequence ID" value="MBK1633774.1"/>
    <property type="molecule type" value="Genomic_DNA"/>
</dbReference>
<comment type="function">
    <text evidence="2">Plays an important role in DNA replication, recombination and repair. Binds to ssDNA and to an array of partner proteins to recruit them to their sites of action during DNA metabolism.</text>
</comment>
<reference evidence="5 6" key="1">
    <citation type="journal article" date="2020" name="Microorganisms">
        <title>Osmotic Adaptation and Compatible Solute Biosynthesis of Phototrophic Bacteria as Revealed from Genome Analyses.</title>
        <authorList>
            <person name="Imhoff J.F."/>
            <person name="Rahn T."/>
            <person name="Kunzel S."/>
            <person name="Keller A."/>
            <person name="Neulinger S.C."/>
        </authorList>
    </citation>
    <scope>NUCLEOTIDE SEQUENCE [LARGE SCALE GENOMIC DNA]</scope>
    <source>
        <strain evidence="5 6">DSM 6210</strain>
    </source>
</reference>
<dbReference type="InterPro" id="IPR012340">
    <property type="entry name" value="NA-bd_OB-fold"/>
</dbReference>
<sequence>MRALNRVELIGRLGADPEIRYTQSGDAVCTLSIATNEAWTDKSTGELKEQTEWHRCVMWRRLAEIAGQYLAKGSRVFVAGSLKTRKWQDQTGAERYTTEVQVRDLMMLDGQQGQGQPQSRGQHRGNGQDRPPQQHQGAPDYQAPPSGARGYYDDDIPF</sequence>
<dbReference type="PROSITE" id="PS50935">
    <property type="entry name" value="SSB"/>
    <property type="match status" value="1"/>
</dbReference>
<dbReference type="RefSeq" id="WP_200243101.1">
    <property type="nucleotide sequence ID" value="NZ_NRRV01000116.1"/>
</dbReference>
<comment type="caution">
    <text evidence="2">Lacks conserved residue(s) required for the propagation of feature annotation.</text>
</comment>
<comment type="caution">
    <text evidence="5">The sequence shown here is derived from an EMBL/GenBank/DDBJ whole genome shotgun (WGS) entry which is preliminary data.</text>
</comment>
<evidence type="ECO:0000313" key="5">
    <source>
        <dbReference type="EMBL" id="MBK1633774.1"/>
    </source>
</evidence>
<keyword evidence="2" id="KW-0234">DNA repair</keyword>
<keyword evidence="2" id="KW-0227">DNA damage</keyword>
<dbReference type="PANTHER" id="PTHR10302">
    <property type="entry name" value="SINGLE-STRANDED DNA-BINDING PROTEIN"/>
    <property type="match status" value="1"/>
</dbReference>
<dbReference type="SUPFAM" id="SSF50249">
    <property type="entry name" value="Nucleic acid-binding proteins"/>
    <property type="match status" value="1"/>
</dbReference>
<keyword evidence="1 2" id="KW-0238">DNA-binding</keyword>
<dbReference type="PIRSF" id="PIRSF002070">
    <property type="entry name" value="SSB"/>
    <property type="match status" value="1"/>
</dbReference>
<proteinExistence type="inferred from homology"/>
<evidence type="ECO:0000256" key="3">
    <source>
        <dbReference type="PIRNR" id="PIRNR002070"/>
    </source>
</evidence>
<dbReference type="HAMAP" id="MF_00984">
    <property type="entry name" value="SSB"/>
    <property type="match status" value="1"/>
</dbReference>
<evidence type="ECO:0000256" key="2">
    <source>
        <dbReference type="HAMAP-Rule" id="MF_00984"/>
    </source>
</evidence>
<feature type="short sequence motif" description="Important for interaction with partner proteins" evidence="2">
    <location>
        <begin position="153"/>
        <end position="158"/>
    </location>
</feature>
<gene>
    <name evidence="5" type="ORF">CKO31_24150</name>
</gene>
<dbReference type="NCBIfam" id="TIGR00621">
    <property type="entry name" value="ssb"/>
    <property type="match status" value="1"/>
</dbReference>
<protein>
    <recommendedName>
        <fullName evidence="2 3">Single-stranded DNA-binding protein</fullName>
        <shortName evidence="2">SSB</shortName>
    </recommendedName>
</protein>
<dbReference type="Proteomes" id="UP000748752">
    <property type="component" value="Unassembled WGS sequence"/>
</dbReference>
<dbReference type="PANTHER" id="PTHR10302:SF27">
    <property type="entry name" value="SINGLE-STRANDED DNA-BINDING PROTEIN"/>
    <property type="match status" value="1"/>
</dbReference>
<accession>A0ABS1CQJ8</accession>
<evidence type="ECO:0000313" key="6">
    <source>
        <dbReference type="Proteomes" id="UP000748752"/>
    </source>
</evidence>
<keyword evidence="6" id="KW-1185">Reference proteome</keyword>
<dbReference type="CDD" id="cd04496">
    <property type="entry name" value="SSB_OBF"/>
    <property type="match status" value="1"/>
</dbReference>
<organism evidence="5 6">
    <name type="scientific">Thiohalocapsa halophila</name>
    <dbReference type="NCBI Taxonomy" id="69359"/>
    <lineage>
        <taxon>Bacteria</taxon>
        <taxon>Pseudomonadati</taxon>
        <taxon>Pseudomonadota</taxon>
        <taxon>Gammaproteobacteria</taxon>
        <taxon>Chromatiales</taxon>
        <taxon>Chromatiaceae</taxon>
        <taxon>Thiohalocapsa</taxon>
    </lineage>
</organism>